<evidence type="ECO:0000259" key="14">
    <source>
        <dbReference type="Pfam" id="PF02874"/>
    </source>
</evidence>
<dbReference type="SUPFAM" id="SSF52540">
    <property type="entry name" value="P-loop containing nucleoside triphosphate hydrolases"/>
    <property type="match status" value="1"/>
</dbReference>
<dbReference type="Gene3D" id="2.40.50.100">
    <property type="match status" value="1"/>
</dbReference>
<accession>A0A940DR99</accession>
<keyword evidence="4 12" id="KW-0813">Transport</keyword>
<evidence type="ECO:0000313" key="17">
    <source>
        <dbReference type="EMBL" id="MBO8454202.1"/>
    </source>
</evidence>
<dbReference type="FunFam" id="3.40.50.300:FF:000675">
    <property type="entry name" value="V-type ATP synthase alpha chain"/>
    <property type="match status" value="1"/>
</dbReference>
<dbReference type="InterPro" id="IPR000194">
    <property type="entry name" value="ATPase_F1/V1/A1_a/bsu_nucl-bd"/>
</dbReference>
<keyword evidence="7 12" id="KW-1278">Translocase</keyword>
<dbReference type="Pfam" id="PF22919">
    <property type="entry name" value="ATP-synt_VA_C"/>
    <property type="match status" value="1"/>
</dbReference>
<dbReference type="InterPro" id="IPR022878">
    <property type="entry name" value="V-ATPase_asu"/>
</dbReference>
<dbReference type="HAMAP" id="MF_00309">
    <property type="entry name" value="ATP_synth_A_arch"/>
    <property type="match status" value="1"/>
</dbReference>
<comment type="catalytic activity">
    <reaction evidence="10 12">
        <text>ATP + H2O + 4 H(+)(in) = ADP + phosphate + 5 H(+)(out)</text>
        <dbReference type="Rhea" id="RHEA:57720"/>
        <dbReference type="ChEBI" id="CHEBI:15377"/>
        <dbReference type="ChEBI" id="CHEBI:15378"/>
        <dbReference type="ChEBI" id="CHEBI:30616"/>
        <dbReference type="ChEBI" id="CHEBI:43474"/>
        <dbReference type="ChEBI" id="CHEBI:456216"/>
        <dbReference type="EC" id="7.1.2.2"/>
    </reaction>
</comment>
<feature type="domain" description="ATP synthase A/B type C-terminal" evidence="16">
    <location>
        <begin position="449"/>
        <end position="527"/>
    </location>
</feature>
<dbReference type="PANTHER" id="PTHR43607">
    <property type="entry name" value="V-TYPE PROTON ATPASE CATALYTIC SUBUNIT A"/>
    <property type="match status" value="1"/>
</dbReference>
<dbReference type="GO" id="GO:0046961">
    <property type="term" value="F:proton-transporting ATPase activity, rotational mechanism"/>
    <property type="evidence" value="ECO:0007669"/>
    <property type="project" value="InterPro"/>
</dbReference>
<evidence type="ECO:0000256" key="8">
    <source>
        <dbReference type="ARBA" id="ARBA00023065"/>
    </source>
</evidence>
<evidence type="ECO:0000256" key="9">
    <source>
        <dbReference type="ARBA" id="ARBA00031719"/>
    </source>
</evidence>
<dbReference type="EC" id="7.1.2.2" evidence="2 12"/>
<dbReference type="Pfam" id="PF00006">
    <property type="entry name" value="ATP-synt_ab"/>
    <property type="match status" value="1"/>
</dbReference>
<evidence type="ECO:0000259" key="16">
    <source>
        <dbReference type="Pfam" id="PF22919"/>
    </source>
</evidence>
<dbReference type="Gene3D" id="2.30.30.650">
    <property type="match status" value="1"/>
</dbReference>
<dbReference type="GO" id="GO:0046933">
    <property type="term" value="F:proton-transporting ATP synthase activity, rotational mechanism"/>
    <property type="evidence" value="ECO:0007669"/>
    <property type="project" value="UniProtKB-UniRule"/>
</dbReference>
<keyword evidence="12" id="KW-0066">ATP synthesis</keyword>
<feature type="domain" description="ATPsynthase alpha/beta subunit barrel-sandwich" evidence="15">
    <location>
        <begin position="109"/>
        <end position="196"/>
    </location>
</feature>
<dbReference type="PANTHER" id="PTHR43607:SF1">
    <property type="entry name" value="H(+)-TRANSPORTING TWO-SECTOR ATPASE"/>
    <property type="match status" value="1"/>
</dbReference>
<feature type="domain" description="ATPase F1/V1/A1 complex alpha/beta subunit nucleotide-binding" evidence="13">
    <location>
        <begin position="215"/>
        <end position="436"/>
    </location>
</feature>
<feature type="domain" description="ATPase F1/V1/A1 complex alpha/beta subunit N-terminal" evidence="14">
    <location>
        <begin position="7"/>
        <end position="71"/>
    </location>
</feature>
<dbReference type="InterPro" id="IPR055190">
    <property type="entry name" value="ATP-synt_VA_C"/>
</dbReference>
<dbReference type="PROSITE" id="PS00152">
    <property type="entry name" value="ATPASE_ALPHA_BETA"/>
    <property type="match status" value="1"/>
</dbReference>
<dbReference type="NCBIfam" id="NF003220">
    <property type="entry name" value="PRK04192.1"/>
    <property type="match status" value="1"/>
</dbReference>
<evidence type="ECO:0000256" key="11">
    <source>
        <dbReference type="ARBA" id="ARBA00054855"/>
    </source>
</evidence>
<keyword evidence="8 12" id="KW-0406">Ion transport</keyword>
<evidence type="ECO:0000256" key="10">
    <source>
        <dbReference type="ARBA" id="ARBA00048383"/>
    </source>
</evidence>
<dbReference type="Proteomes" id="UP000771749">
    <property type="component" value="Unassembled WGS sequence"/>
</dbReference>
<keyword evidence="12" id="KW-0375">Hydrogen ion transport</keyword>
<reference evidence="17" key="2">
    <citation type="journal article" date="2021" name="PeerJ">
        <title>Extensive microbial diversity within the chicken gut microbiome revealed by metagenomics and culture.</title>
        <authorList>
            <person name="Gilroy R."/>
            <person name="Ravi A."/>
            <person name="Getino M."/>
            <person name="Pursley I."/>
            <person name="Horton D.L."/>
            <person name="Alikhan N.F."/>
            <person name="Baker D."/>
            <person name="Gharbi K."/>
            <person name="Hall N."/>
            <person name="Watson M."/>
            <person name="Adriaenssens E.M."/>
            <person name="Foster-Nyarko E."/>
            <person name="Jarju S."/>
            <person name="Secka A."/>
            <person name="Antonio M."/>
            <person name="Oren A."/>
            <person name="Chaudhuri R.R."/>
            <person name="La Ragione R."/>
            <person name="Hildebrand F."/>
            <person name="Pallen M.J."/>
        </authorList>
    </citation>
    <scope>NUCLEOTIDE SEQUENCE</scope>
    <source>
        <strain evidence="17">F1-3629</strain>
    </source>
</reference>
<evidence type="ECO:0000256" key="2">
    <source>
        <dbReference type="ARBA" id="ARBA00012473"/>
    </source>
</evidence>
<evidence type="ECO:0000256" key="5">
    <source>
        <dbReference type="ARBA" id="ARBA00022741"/>
    </source>
</evidence>
<dbReference type="GO" id="GO:0042777">
    <property type="term" value="P:proton motive force-driven plasma membrane ATP synthesis"/>
    <property type="evidence" value="ECO:0007669"/>
    <property type="project" value="UniProtKB-UniRule"/>
</dbReference>
<sequence length="589" mass="65455">MKSTGKVTGIVSNLVSVETDGPVSQNELCYVTSGDTRLMAEVIKVTGKTASIQVFESTRGLKNGNPVEFEGKMLEATLGPGLLSSCYDGLQNDLTTMTGVFLKKGEYTSPLDHSRLWDFTPIAKPGDKVIAADWLGEVKEGWLPHKIMVPFAFEGEYTVKSVAPAGQYNIDNVIAVLTDGKGEDVNVTMTQKWPVKVAIKGYREKPRPSRIMETGVRVIDTLDPIAEGGTGFIPGPFGCGKTVLQHAIAKQGDAQVIVMAACGERANEVVEIFTEFPELIDPHTGRHLMERTTIICNTSNMPVAAREASVYTAMTICEYYRAMGLKVLLLADSTSRWAQALREMSNRMEELPGADAFPVDLSAIISSFYARAGMVVLNNGQTGSVTFIGTVSPAGGNLKEPVTESTKKAARCFYALEQNRADKKRYPAVNPIDSYSKYLEYPEIQKYLSDTVEPHWVEMVEKAKNIIRRGKEANEQINILGDDGVPMSYHELFWKSELIDFIILQQDAFDPVDSLTPMDRQKYMLDLVLGICDKEFTFEDYEKCRDAFKELINVLKQMNYSEFKSENFNKYRTELDAMLETLVPEIEAA</sequence>
<dbReference type="AlphaFoldDB" id="A0A940DR99"/>
<dbReference type="CDD" id="cd01426">
    <property type="entry name" value="ATP-synt_F1_V1_A1_AB_FliI_N"/>
    <property type="match status" value="1"/>
</dbReference>
<evidence type="ECO:0000256" key="4">
    <source>
        <dbReference type="ARBA" id="ARBA00022448"/>
    </source>
</evidence>
<name>A0A940DR99_9BACT</name>
<dbReference type="Pfam" id="PF16886">
    <property type="entry name" value="ATP-synt_ab_Xtn"/>
    <property type="match status" value="1"/>
</dbReference>
<dbReference type="EMBL" id="JADIMJ010000085">
    <property type="protein sequence ID" value="MBO8454202.1"/>
    <property type="molecule type" value="Genomic_DNA"/>
</dbReference>
<evidence type="ECO:0000256" key="7">
    <source>
        <dbReference type="ARBA" id="ARBA00022967"/>
    </source>
</evidence>
<dbReference type="InterPro" id="IPR027417">
    <property type="entry name" value="P-loop_NTPase"/>
</dbReference>
<proteinExistence type="inferred from homology"/>
<keyword evidence="5 12" id="KW-0547">Nucleotide-binding</keyword>
<evidence type="ECO:0000259" key="13">
    <source>
        <dbReference type="Pfam" id="PF00006"/>
    </source>
</evidence>
<comment type="similarity">
    <text evidence="1 12">Belongs to the ATPase alpha/beta chains family.</text>
</comment>
<comment type="caution">
    <text evidence="12">Lacks conserved residue(s) required for the propagation of feature annotation.</text>
</comment>
<dbReference type="InterPro" id="IPR004100">
    <property type="entry name" value="ATPase_F1/V1/A1_a/bsu_N"/>
</dbReference>
<reference evidence="17" key="1">
    <citation type="submission" date="2020-10" db="EMBL/GenBank/DDBJ databases">
        <authorList>
            <person name="Gilroy R."/>
        </authorList>
    </citation>
    <scope>NUCLEOTIDE SEQUENCE</scope>
    <source>
        <strain evidence="17">F1-3629</strain>
    </source>
</reference>
<keyword evidence="6 12" id="KW-0067">ATP-binding</keyword>
<comment type="caution">
    <text evidence="17">The sequence shown here is derived from an EMBL/GenBank/DDBJ whole genome shotgun (WGS) entry which is preliminary data.</text>
</comment>
<organism evidence="17 18">
    <name type="scientific">Candidatus Cryptobacteroides gallistercoris</name>
    <dbReference type="NCBI Taxonomy" id="2840765"/>
    <lineage>
        <taxon>Bacteria</taxon>
        <taxon>Pseudomonadati</taxon>
        <taxon>Bacteroidota</taxon>
        <taxon>Bacteroidia</taxon>
        <taxon>Bacteroidales</taxon>
        <taxon>Candidatus Cryptobacteroides</taxon>
    </lineage>
</organism>
<evidence type="ECO:0000256" key="1">
    <source>
        <dbReference type="ARBA" id="ARBA00008936"/>
    </source>
</evidence>
<comment type="function">
    <text evidence="11 12">Produces ATP from ADP in the presence of a proton gradient across the membrane. The V-type alpha chain is a catalytic subunit.</text>
</comment>
<dbReference type="InterPro" id="IPR031686">
    <property type="entry name" value="ATP-synth_a_Xtn"/>
</dbReference>
<dbReference type="InterPro" id="IPR024034">
    <property type="entry name" value="ATPase_F1/V1_b/a_C"/>
</dbReference>
<evidence type="ECO:0000256" key="3">
    <source>
        <dbReference type="ARBA" id="ARBA00018003"/>
    </source>
</evidence>
<dbReference type="GO" id="GO:0005524">
    <property type="term" value="F:ATP binding"/>
    <property type="evidence" value="ECO:0007669"/>
    <property type="project" value="UniProtKB-UniRule"/>
</dbReference>
<gene>
    <name evidence="12" type="primary">atpA</name>
    <name evidence="17" type="ORF">IAC07_05705</name>
</gene>
<evidence type="ECO:0000256" key="6">
    <source>
        <dbReference type="ARBA" id="ARBA00022840"/>
    </source>
</evidence>
<dbReference type="Gene3D" id="1.10.1140.10">
    <property type="entry name" value="Bovine Mitochondrial F1-atpase, Atp Synthase Beta Chain, Chain D, domain 3"/>
    <property type="match status" value="1"/>
</dbReference>
<dbReference type="Gene3D" id="3.40.50.300">
    <property type="entry name" value="P-loop containing nucleotide triphosphate hydrolases"/>
    <property type="match status" value="1"/>
</dbReference>
<dbReference type="SUPFAM" id="SSF47917">
    <property type="entry name" value="C-terminal domain of alpha and beta subunits of F1 ATP synthase"/>
    <property type="match status" value="1"/>
</dbReference>
<protein>
    <recommendedName>
        <fullName evidence="3 12">V-type ATP synthase alpha chain</fullName>
        <ecNumber evidence="2 12">7.1.2.2</ecNumber>
    </recommendedName>
    <alternativeName>
        <fullName evidence="9 12">V-ATPase subunit A</fullName>
    </alternativeName>
</protein>
<dbReference type="Pfam" id="PF02874">
    <property type="entry name" value="ATP-synt_ab_N"/>
    <property type="match status" value="1"/>
</dbReference>
<dbReference type="CDD" id="cd01134">
    <property type="entry name" value="V_A-ATPase_A"/>
    <property type="match status" value="1"/>
</dbReference>
<evidence type="ECO:0000256" key="12">
    <source>
        <dbReference type="HAMAP-Rule" id="MF_00309"/>
    </source>
</evidence>
<evidence type="ECO:0000313" key="18">
    <source>
        <dbReference type="Proteomes" id="UP000771749"/>
    </source>
</evidence>
<dbReference type="InterPro" id="IPR020003">
    <property type="entry name" value="ATPase_a/bsu_AS"/>
</dbReference>
<evidence type="ECO:0000259" key="15">
    <source>
        <dbReference type="Pfam" id="PF16886"/>
    </source>
</evidence>